<name>A0A6J4SCR1_9ACTN</name>
<sequence length="125" mass="13236">MKHQIRAAIRSGANIARIVEVLARGVIEVAQTNETVGSDLLLTVLPKASGSKAGSGISLSDEISSEQPTCLFAGGAGNARSVRAPHYVGGGLSVADVEVHDRALSPKEVRERFLKGKAEMDRWKD</sequence>
<gene>
    <name evidence="1" type="ORF">AVDCRST_MAG53-1735</name>
</gene>
<organism evidence="1">
    <name type="scientific">uncultured Solirubrobacteraceae bacterium</name>
    <dbReference type="NCBI Taxonomy" id="1162706"/>
    <lineage>
        <taxon>Bacteria</taxon>
        <taxon>Bacillati</taxon>
        <taxon>Actinomycetota</taxon>
        <taxon>Thermoleophilia</taxon>
        <taxon>Solirubrobacterales</taxon>
        <taxon>Solirubrobacteraceae</taxon>
        <taxon>environmental samples</taxon>
    </lineage>
</organism>
<proteinExistence type="predicted"/>
<accession>A0A6J4SCR1</accession>
<reference evidence="1" key="1">
    <citation type="submission" date="2020-02" db="EMBL/GenBank/DDBJ databases">
        <authorList>
            <person name="Meier V. D."/>
        </authorList>
    </citation>
    <scope>NUCLEOTIDE SEQUENCE</scope>
    <source>
        <strain evidence="1">AVDCRST_MAG53</strain>
    </source>
</reference>
<protein>
    <submittedName>
        <fullName evidence="1">Uncharacterized protein</fullName>
    </submittedName>
</protein>
<dbReference type="AlphaFoldDB" id="A0A6J4SCR1"/>
<dbReference type="EMBL" id="CADCVR010000053">
    <property type="protein sequence ID" value="CAA9494825.1"/>
    <property type="molecule type" value="Genomic_DNA"/>
</dbReference>
<evidence type="ECO:0000313" key="1">
    <source>
        <dbReference type="EMBL" id="CAA9494825.1"/>
    </source>
</evidence>